<dbReference type="RefSeq" id="XP_028026366.1">
    <property type="nucleotide sequence ID" value="XM_028170565.1"/>
</dbReference>
<evidence type="ECO:0000259" key="5">
    <source>
        <dbReference type="Pfam" id="PF01765"/>
    </source>
</evidence>
<feature type="domain" description="Ribosome recycling factor" evidence="5">
    <location>
        <begin position="109"/>
        <end position="268"/>
    </location>
</feature>
<evidence type="ECO:0000256" key="3">
    <source>
        <dbReference type="ARBA" id="ARBA00022917"/>
    </source>
</evidence>
<dbReference type="GeneID" id="114240124"/>
<organism evidence="6 7">
    <name type="scientific">Bombyx mandarina</name>
    <name type="common">Wild silk moth</name>
    <name type="synonym">Wild silkworm</name>
    <dbReference type="NCBI Taxonomy" id="7092"/>
    <lineage>
        <taxon>Eukaryota</taxon>
        <taxon>Metazoa</taxon>
        <taxon>Ecdysozoa</taxon>
        <taxon>Arthropoda</taxon>
        <taxon>Hexapoda</taxon>
        <taxon>Insecta</taxon>
        <taxon>Pterygota</taxon>
        <taxon>Neoptera</taxon>
        <taxon>Endopterygota</taxon>
        <taxon>Lepidoptera</taxon>
        <taxon>Glossata</taxon>
        <taxon>Ditrysia</taxon>
        <taxon>Bombycoidea</taxon>
        <taxon>Bombycidae</taxon>
        <taxon>Bombycinae</taxon>
        <taxon>Bombyx</taxon>
    </lineage>
</organism>
<proteinExistence type="inferred from homology"/>
<dbReference type="CTD" id="39067"/>
<dbReference type="GO" id="GO:0006412">
    <property type="term" value="P:translation"/>
    <property type="evidence" value="ECO:0007669"/>
    <property type="project" value="UniProtKB-KW"/>
</dbReference>
<comment type="similarity">
    <text evidence="1">Belongs to the RRF family.</text>
</comment>
<accession>A0A6J2JAE2</accession>
<dbReference type="InterPro" id="IPR023584">
    <property type="entry name" value="Ribosome_recyc_fac_dom"/>
</dbReference>
<sequence>MHLAQNIFQYKCNIIFNVCRMGTRILQRLIVSTFLNNVTPRRQLRLCEKIVCAHNLNTTYVRNYAKSKDKGKEKKGKGTKVEINMAVLSELIPVDKMKDRCSAAIENMKADFAKHLSIRSTTGSIDTIPVKFEGKEYELQELAQIVRKNPKTIVINFSSFPQVIPEALKAISSSGLNLNPQQDGTTLFVPVPKVTKEHREALAKNAKVLYIKCRDALKDIQNENIKKMKKQTGVSEDLIFNGTKQINALCEKYLLEARSIYDAKCVELVGK</sequence>
<evidence type="ECO:0000256" key="2">
    <source>
        <dbReference type="ARBA" id="ARBA00020581"/>
    </source>
</evidence>
<dbReference type="InterPro" id="IPR002661">
    <property type="entry name" value="Ribosome_recyc_fac"/>
</dbReference>
<dbReference type="Gene3D" id="3.30.1360.40">
    <property type="match status" value="1"/>
</dbReference>
<dbReference type="Proteomes" id="UP000504629">
    <property type="component" value="Unplaced"/>
</dbReference>
<evidence type="ECO:0000256" key="4">
    <source>
        <dbReference type="ARBA" id="ARBA00033107"/>
    </source>
</evidence>
<keyword evidence="6" id="KW-1185">Reference proteome</keyword>
<dbReference type="FunFam" id="3.30.1360.40:FF:000001">
    <property type="entry name" value="Ribosome-recycling factor"/>
    <property type="match status" value="1"/>
</dbReference>
<dbReference type="PANTHER" id="PTHR20982">
    <property type="entry name" value="RIBOSOME RECYCLING FACTOR"/>
    <property type="match status" value="1"/>
</dbReference>
<keyword evidence="3" id="KW-0648">Protein biosynthesis</keyword>
<dbReference type="SUPFAM" id="SSF55194">
    <property type="entry name" value="Ribosome recycling factor, RRF"/>
    <property type="match status" value="1"/>
</dbReference>
<protein>
    <recommendedName>
        <fullName evidence="2">Ribosome-recycling factor, mitochondrial</fullName>
    </recommendedName>
    <alternativeName>
        <fullName evidence="4">Ribosome-releasing factor, mitochondrial</fullName>
    </alternativeName>
</protein>
<evidence type="ECO:0000313" key="7">
    <source>
        <dbReference type="RefSeq" id="XP_028026366.1"/>
    </source>
</evidence>
<dbReference type="Gene3D" id="1.10.132.20">
    <property type="entry name" value="Ribosome-recycling factor"/>
    <property type="match status" value="1"/>
</dbReference>
<dbReference type="GO" id="GO:0043023">
    <property type="term" value="F:ribosomal large subunit binding"/>
    <property type="evidence" value="ECO:0007669"/>
    <property type="project" value="TreeGrafter"/>
</dbReference>
<dbReference type="GO" id="GO:0005739">
    <property type="term" value="C:mitochondrion"/>
    <property type="evidence" value="ECO:0007669"/>
    <property type="project" value="TreeGrafter"/>
</dbReference>
<dbReference type="PANTHER" id="PTHR20982:SF3">
    <property type="entry name" value="MITOCHONDRIAL RIBOSOME RECYCLING FACTOR PSEUDO 1"/>
    <property type="match status" value="1"/>
</dbReference>
<reference evidence="7" key="1">
    <citation type="submission" date="2025-08" db="UniProtKB">
        <authorList>
            <consortium name="RefSeq"/>
        </authorList>
    </citation>
    <scope>IDENTIFICATION</scope>
    <source>
        <tissue evidence="7">Silk gland</tissue>
    </source>
</reference>
<evidence type="ECO:0000313" key="6">
    <source>
        <dbReference type="Proteomes" id="UP000504629"/>
    </source>
</evidence>
<gene>
    <name evidence="7" type="primary">LOC114240124</name>
</gene>
<dbReference type="KEGG" id="bman:114240124"/>
<dbReference type="InterPro" id="IPR036191">
    <property type="entry name" value="RRF_sf"/>
</dbReference>
<dbReference type="Pfam" id="PF01765">
    <property type="entry name" value="RRF"/>
    <property type="match status" value="1"/>
</dbReference>
<dbReference type="OrthoDB" id="407355at2759"/>
<name>A0A6J2JAE2_BOMMA</name>
<evidence type="ECO:0000256" key="1">
    <source>
        <dbReference type="ARBA" id="ARBA00005912"/>
    </source>
</evidence>
<dbReference type="AlphaFoldDB" id="A0A6J2JAE2"/>